<feature type="chain" id="PRO_5042280616" evidence="9">
    <location>
        <begin position="19"/>
        <end position="586"/>
    </location>
</feature>
<proteinExistence type="predicted"/>
<evidence type="ECO:0000256" key="4">
    <source>
        <dbReference type="ARBA" id="ARBA00022989"/>
    </source>
</evidence>
<evidence type="ECO:0000256" key="7">
    <source>
        <dbReference type="ARBA" id="ARBA00023180"/>
    </source>
</evidence>
<evidence type="ECO:0000256" key="9">
    <source>
        <dbReference type="SAM" id="SignalP"/>
    </source>
</evidence>
<organism evidence="10 11">
    <name type="scientific">Frankliniella fusca</name>
    <dbReference type="NCBI Taxonomy" id="407009"/>
    <lineage>
        <taxon>Eukaryota</taxon>
        <taxon>Metazoa</taxon>
        <taxon>Ecdysozoa</taxon>
        <taxon>Arthropoda</taxon>
        <taxon>Hexapoda</taxon>
        <taxon>Insecta</taxon>
        <taxon>Pterygota</taxon>
        <taxon>Neoptera</taxon>
        <taxon>Paraneoptera</taxon>
        <taxon>Thysanoptera</taxon>
        <taxon>Terebrantia</taxon>
        <taxon>Thripoidea</taxon>
        <taxon>Thripidae</taxon>
        <taxon>Frankliniella</taxon>
    </lineage>
</organism>
<evidence type="ECO:0000313" key="11">
    <source>
        <dbReference type="Proteomes" id="UP001219518"/>
    </source>
</evidence>
<feature type="transmembrane region" description="Helical" evidence="8">
    <location>
        <begin position="372"/>
        <end position="392"/>
    </location>
</feature>
<dbReference type="Proteomes" id="UP001219518">
    <property type="component" value="Unassembled WGS sequence"/>
</dbReference>
<evidence type="ECO:0000313" key="10">
    <source>
        <dbReference type="EMBL" id="KAK3914395.1"/>
    </source>
</evidence>
<evidence type="ECO:0000256" key="8">
    <source>
        <dbReference type="SAM" id="Phobius"/>
    </source>
</evidence>
<gene>
    <name evidence="10" type="ORF">KUF71_023796</name>
</gene>
<keyword evidence="2" id="KW-1003">Cell membrane</keyword>
<feature type="transmembrane region" description="Helical" evidence="8">
    <location>
        <begin position="319"/>
        <end position="339"/>
    </location>
</feature>
<dbReference type="PANTHER" id="PTHR42643:SF24">
    <property type="entry name" value="IONOTROPIC RECEPTOR 60A"/>
    <property type="match status" value="1"/>
</dbReference>
<comment type="subcellular location">
    <subcellularLocation>
        <location evidence="1">Cell membrane</location>
        <topology evidence="1">Multi-pass membrane protein</topology>
    </subcellularLocation>
</comment>
<keyword evidence="5 8" id="KW-0472">Membrane</keyword>
<dbReference type="AlphaFoldDB" id="A0AAE1H3T4"/>
<name>A0AAE1H3T4_9NEOP</name>
<keyword evidence="9" id="KW-0732">Signal</keyword>
<evidence type="ECO:0000256" key="2">
    <source>
        <dbReference type="ARBA" id="ARBA00022475"/>
    </source>
</evidence>
<reference evidence="10" key="2">
    <citation type="journal article" date="2023" name="BMC Genomics">
        <title>Pest status, molecular evolution, and epigenetic factors derived from the genome assembly of Frankliniella fusca, a thysanopteran phytovirus vector.</title>
        <authorList>
            <person name="Catto M.A."/>
            <person name="Labadie P.E."/>
            <person name="Jacobson A.L."/>
            <person name="Kennedy G.G."/>
            <person name="Srinivasan R."/>
            <person name="Hunt B.G."/>
        </authorList>
    </citation>
    <scope>NUCLEOTIDE SEQUENCE</scope>
    <source>
        <strain evidence="10">PL_HMW_Pooled</strain>
    </source>
</reference>
<feature type="signal peptide" evidence="9">
    <location>
        <begin position="1"/>
        <end position="18"/>
    </location>
</feature>
<dbReference type="Gene3D" id="1.10.287.70">
    <property type="match status" value="1"/>
</dbReference>
<keyword evidence="3 8" id="KW-0812">Transmembrane</keyword>
<keyword evidence="7" id="KW-0325">Glycoprotein</keyword>
<evidence type="ECO:0000256" key="3">
    <source>
        <dbReference type="ARBA" id="ARBA00022692"/>
    </source>
</evidence>
<keyword evidence="6 10" id="KW-0675">Receptor</keyword>
<dbReference type="PANTHER" id="PTHR42643">
    <property type="entry name" value="IONOTROPIC RECEPTOR 20A-RELATED"/>
    <property type="match status" value="1"/>
</dbReference>
<protein>
    <submittedName>
        <fullName evidence="10">Glutamate receptor</fullName>
    </submittedName>
</protein>
<keyword evidence="11" id="KW-1185">Reference proteome</keyword>
<feature type="transmembrane region" description="Helical" evidence="8">
    <location>
        <begin position="544"/>
        <end position="569"/>
    </location>
</feature>
<evidence type="ECO:0000256" key="5">
    <source>
        <dbReference type="ARBA" id="ARBA00023136"/>
    </source>
</evidence>
<keyword evidence="4 8" id="KW-1133">Transmembrane helix</keyword>
<dbReference type="GO" id="GO:0005886">
    <property type="term" value="C:plasma membrane"/>
    <property type="evidence" value="ECO:0007669"/>
    <property type="project" value="UniProtKB-SubCell"/>
</dbReference>
<sequence length="586" mass="63454">MAALLVVMLLVPAARVLAAVSAPSAAATPAAASAALAVLPRFLIDEDLTTTLLVYGRARWTDALLRGLPPGVPRALLPAADLRERRWNNAETLALVVADDPDDPDGMVREYPVARRTIFWFALRADGAPPVIQAPSSAVVTRALIVVLSFPNGTSAAYGVPTDASMTLRSRDLRVLDRWTPATRSWARAKGFDKYFRPFCPRWRQPPPSEPLTIWDIRGADGSSSLSELPRLAQRLSGRLPWRVGIIPMTWATVEFVRIVDRGVKACRVDAVISEDGIDLGLGGYVFDEGMHPVVAVVPAGLGPEVSPLKSVTLEFSPAVWLCTALAALGTAAALACTLRRDRGAALLLALAPLLAQPPPAAVPALRPLLGAWLLVCVVLAAAYQGLLLGMLSSARPRGEIDSLEALADSGLPVFAPFSVMPLFESEVNFTVKPMLFHEILQRLEGLAVSRDFALVVPADRGVQRLVGQLTFPEKLVHTFPLGFRTVKAVASWMRGSPLARAVTTAFWRLSAAGLRQRWNDVLDEICRKARARHLLRRERHAPLTLHVTYPAFLVLAFGLLLACLAFSAEMLAARCLPRGKIPFQN</sequence>
<comment type="caution">
    <text evidence="10">The sequence shown here is derived from an EMBL/GenBank/DDBJ whole genome shotgun (WGS) entry which is preliminary data.</text>
</comment>
<accession>A0AAE1H3T4</accession>
<reference evidence="10" key="1">
    <citation type="submission" date="2021-07" db="EMBL/GenBank/DDBJ databases">
        <authorList>
            <person name="Catto M.A."/>
            <person name="Jacobson A."/>
            <person name="Kennedy G."/>
            <person name="Labadie P."/>
            <person name="Hunt B.G."/>
            <person name="Srinivasan R."/>
        </authorList>
    </citation>
    <scope>NUCLEOTIDE SEQUENCE</scope>
    <source>
        <strain evidence="10">PL_HMW_Pooled</strain>
        <tissue evidence="10">Head</tissue>
    </source>
</reference>
<dbReference type="EMBL" id="JAHWGI010000379">
    <property type="protein sequence ID" value="KAK3914395.1"/>
    <property type="molecule type" value="Genomic_DNA"/>
</dbReference>
<evidence type="ECO:0000256" key="1">
    <source>
        <dbReference type="ARBA" id="ARBA00004651"/>
    </source>
</evidence>
<dbReference type="InterPro" id="IPR052192">
    <property type="entry name" value="Insect_Ionotropic_Sensory_Rcpt"/>
</dbReference>
<feature type="transmembrane region" description="Helical" evidence="8">
    <location>
        <begin position="346"/>
        <end position="366"/>
    </location>
</feature>
<evidence type="ECO:0000256" key="6">
    <source>
        <dbReference type="ARBA" id="ARBA00023170"/>
    </source>
</evidence>